<feature type="signal peptide" evidence="13">
    <location>
        <begin position="1"/>
        <end position="31"/>
    </location>
</feature>
<dbReference type="FunFam" id="1.20.58.1040:FF:000003">
    <property type="entry name" value="glucan endo-1,3-beta-glucosidase 7"/>
    <property type="match status" value="1"/>
</dbReference>
<evidence type="ECO:0000256" key="8">
    <source>
        <dbReference type="ARBA" id="ARBA00023157"/>
    </source>
</evidence>
<name>A0A8T2TGX4_CERRI</name>
<comment type="similarity">
    <text evidence="3 10">Belongs to the glycosyl hydrolase 17 family.</text>
</comment>
<evidence type="ECO:0000256" key="11">
    <source>
        <dbReference type="RuleBase" id="RU004336"/>
    </source>
</evidence>
<dbReference type="GO" id="GO:0042973">
    <property type="term" value="F:glucan endo-1,3-beta-D-glucosidase activity"/>
    <property type="evidence" value="ECO:0007669"/>
    <property type="project" value="UniProtKB-EC"/>
</dbReference>
<dbReference type="Pfam" id="PF07983">
    <property type="entry name" value="X8"/>
    <property type="match status" value="1"/>
</dbReference>
<evidence type="ECO:0000256" key="6">
    <source>
        <dbReference type="ARBA" id="ARBA00022729"/>
    </source>
</evidence>
<protein>
    <recommendedName>
        <fullName evidence="4">glucan endo-1,3-beta-D-glucosidase</fullName>
        <ecNumber evidence="4">3.2.1.39</ecNumber>
    </recommendedName>
</protein>
<comment type="subcellular location">
    <subcellularLocation>
        <location evidence="2">Secreted</location>
    </subcellularLocation>
</comment>
<evidence type="ECO:0000256" key="13">
    <source>
        <dbReference type="SAM" id="SignalP"/>
    </source>
</evidence>
<keyword evidence="9 11" id="KW-0326">Glycosidase</keyword>
<sequence length="469" mass="50559">MATSVRLDHLSFCHLLLWALWFSRLAQFASAIGVNYGMNGDNLPPPKEVVELIKDTYIDSVKLYNADGKVLAALANTGISVVLGVENELIPPLARSPYAAQIWVKQHIKPFYPATSITAIAVGNEVLTGDDKKLMALLVPAMNNLQLALLGMDVHEKIKISTPSSMAVLAISSPPSLAAFKPQILPYAKQVLQFLAHTGSAFMVNAYPYFAYASDPKGVSLDYALFASKQGVKDPHTGFTYGSLFDAQIDAVHFAINAVGFKQHIPVIVSETGWPSNGDKNETGATMQNAQIYNSNLIKRVKSGVGTPLYPQEAIPTYIFALFNENEKPGPSSERNFGLFQPSKAVVYDAGLTKVQPSSGNSNGYLPSPSGTQPQQGPSAVWCVAKPGASEAQLQQIINFACGEGGADCAAIQNGQNCFSPNTLEAHASYAMNSYYQHHGRNYWNCFFDSAGLLTPTNPSYGTCTYPSQ</sequence>
<dbReference type="PANTHER" id="PTHR32227">
    <property type="entry name" value="GLUCAN ENDO-1,3-BETA-GLUCOSIDASE BG1-RELATED-RELATED"/>
    <property type="match status" value="1"/>
</dbReference>
<feature type="compositionally biased region" description="Low complexity" evidence="12">
    <location>
        <begin position="367"/>
        <end position="378"/>
    </location>
</feature>
<gene>
    <name evidence="15" type="ORF">KP509_12G017700</name>
</gene>
<accession>A0A8T2TGX4</accession>
<reference evidence="15" key="1">
    <citation type="submission" date="2021-08" db="EMBL/GenBank/DDBJ databases">
        <title>WGS assembly of Ceratopteris richardii.</title>
        <authorList>
            <person name="Marchant D.B."/>
            <person name="Chen G."/>
            <person name="Jenkins J."/>
            <person name="Shu S."/>
            <person name="Leebens-Mack J."/>
            <person name="Grimwood J."/>
            <person name="Schmutz J."/>
            <person name="Soltis P."/>
            <person name="Soltis D."/>
            <person name="Chen Z.-H."/>
        </authorList>
    </citation>
    <scope>NUCLEOTIDE SEQUENCE</scope>
    <source>
        <strain evidence="15">Whitten #5841</strain>
        <tissue evidence="15">Leaf</tissue>
    </source>
</reference>
<evidence type="ECO:0000256" key="9">
    <source>
        <dbReference type="ARBA" id="ARBA00023295"/>
    </source>
</evidence>
<dbReference type="Proteomes" id="UP000825935">
    <property type="component" value="Chromosome 12"/>
</dbReference>
<dbReference type="SMART" id="SM00768">
    <property type="entry name" value="X8"/>
    <property type="match status" value="1"/>
</dbReference>
<dbReference type="InterPro" id="IPR012946">
    <property type="entry name" value="X8"/>
</dbReference>
<dbReference type="Gene3D" id="3.20.20.80">
    <property type="entry name" value="Glycosidases"/>
    <property type="match status" value="1"/>
</dbReference>
<feature type="domain" description="X8" evidence="14">
    <location>
        <begin position="381"/>
        <end position="466"/>
    </location>
</feature>
<keyword evidence="16" id="KW-1185">Reference proteome</keyword>
<dbReference type="EC" id="3.2.1.39" evidence="4"/>
<dbReference type="AlphaFoldDB" id="A0A8T2TGX4"/>
<evidence type="ECO:0000256" key="3">
    <source>
        <dbReference type="ARBA" id="ARBA00008773"/>
    </source>
</evidence>
<dbReference type="PROSITE" id="PS00587">
    <property type="entry name" value="GLYCOSYL_HYDROL_F17"/>
    <property type="match status" value="1"/>
</dbReference>
<dbReference type="Gene3D" id="1.20.58.1040">
    <property type="match status" value="1"/>
</dbReference>
<evidence type="ECO:0000313" key="16">
    <source>
        <dbReference type="Proteomes" id="UP000825935"/>
    </source>
</evidence>
<keyword evidence="6 13" id="KW-0732">Signal</keyword>
<dbReference type="FunFam" id="3.20.20.80:FF:000005">
    <property type="entry name" value="Glucan endo-1,3-beta-glucosidase 14"/>
    <property type="match status" value="1"/>
</dbReference>
<proteinExistence type="inferred from homology"/>
<evidence type="ECO:0000256" key="5">
    <source>
        <dbReference type="ARBA" id="ARBA00022525"/>
    </source>
</evidence>
<dbReference type="InterPro" id="IPR044965">
    <property type="entry name" value="Glyco_hydro_17_plant"/>
</dbReference>
<comment type="caution">
    <text evidence="15">The sequence shown here is derived from an EMBL/GenBank/DDBJ whole genome shotgun (WGS) entry which is preliminary data.</text>
</comment>
<dbReference type="GO" id="GO:0005576">
    <property type="term" value="C:extracellular region"/>
    <property type="evidence" value="ECO:0007669"/>
    <property type="project" value="UniProtKB-SubCell"/>
</dbReference>
<dbReference type="Pfam" id="PF00332">
    <property type="entry name" value="Glyco_hydro_17"/>
    <property type="match status" value="1"/>
</dbReference>
<feature type="region of interest" description="Disordered" evidence="12">
    <location>
        <begin position="358"/>
        <end position="378"/>
    </location>
</feature>
<dbReference type="GO" id="GO:0005975">
    <property type="term" value="P:carbohydrate metabolic process"/>
    <property type="evidence" value="ECO:0007669"/>
    <property type="project" value="InterPro"/>
</dbReference>
<evidence type="ECO:0000256" key="2">
    <source>
        <dbReference type="ARBA" id="ARBA00004613"/>
    </source>
</evidence>
<dbReference type="InterPro" id="IPR000490">
    <property type="entry name" value="Glyco_hydro_17"/>
</dbReference>
<evidence type="ECO:0000256" key="12">
    <source>
        <dbReference type="SAM" id="MobiDB-lite"/>
    </source>
</evidence>
<evidence type="ECO:0000256" key="10">
    <source>
        <dbReference type="RuleBase" id="RU004335"/>
    </source>
</evidence>
<dbReference type="OMA" id="FCSNGDA"/>
<dbReference type="EMBL" id="CM035417">
    <property type="protein sequence ID" value="KAH7422621.1"/>
    <property type="molecule type" value="Genomic_DNA"/>
</dbReference>
<evidence type="ECO:0000259" key="14">
    <source>
        <dbReference type="SMART" id="SM00768"/>
    </source>
</evidence>
<comment type="catalytic activity">
    <reaction evidence="1">
        <text>Hydrolysis of (1-&gt;3)-beta-D-glucosidic linkages in (1-&gt;3)-beta-D-glucans.</text>
        <dbReference type="EC" id="3.2.1.39"/>
    </reaction>
</comment>
<evidence type="ECO:0000256" key="1">
    <source>
        <dbReference type="ARBA" id="ARBA00000382"/>
    </source>
</evidence>
<dbReference type="OrthoDB" id="941679at2759"/>
<keyword evidence="7 11" id="KW-0378">Hydrolase</keyword>
<dbReference type="SUPFAM" id="SSF51445">
    <property type="entry name" value="(Trans)glycosidases"/>
    <property type="match status" value="1"/>
</dbReference>
<evidence type="ECO:0000256" key="7">
    <source>
        <dbReference type="ARBA" id="ARBA00022801"/>
    </source>
</evidence>
<evidence type="ECO:0000313" key="15">
    <source>
        <dbReference type="EMBL" id="KAH7422621.1"/>
    </source>
</evidence>
<evidence type="ECO:0000256" key="4">
    <source>
        <dbReference type="ARBA" id="ARBA00012780"/>
    </source>
</evidence>
<dbReference type="InterPro" id="IPR017853">
    <property type="entry name" value="GH"/>
</dbReference>
<keyword evidence="5" id="KW-0964">Secreted</keyword>
<organism evidence="15 16">
    <name type="scientific">Ceratopteris richardii</name>
    <name type="common">Triangle waterfern</name>
    <dbReference type="NCBI Taxonomy" id="49495"/>
    <lineage>
        <taxon>Eukaryota</taxon>
        <taxon>Viridiplantae</taxon>
        <taxon>Streptophyta</taxon>
        <taxon>Embryophyta</taxon>
        <taxon>Tracheophyta</taxon>
        <taxon>Polypodiopsida</taxon>
        <taxon>Polypodiidae</taxon>
        <taxon>Polypodiales</taxon>
        <taxon>Pteridineae</taxon>
        <taxon>Pteridaceae</taxon>
        <taxon>Parkerioideae</taxon>
        <taxon>Ceratopteris</taxon>
    </lineage>
</organism>
<keyword evidence="8" id="KW-1015">Disulfide bond</keyword>
<feature type="chain" id="PRO_5035873812" description="glucan endo-1,3-beta-D-glucosidase" evidence="13">
    <location>
        <begin position="32"/>
        <end position="469"/>
    </location>
</feature>